<dbReference type="Proteomes" id="UP000694548">
    <property type="component" value="Chromosome sgr07"/>
</dbReference>
<keyword evidence="9" id="KW-1185">Reference proteome</keyword>
<dbReference type="CDD" id="cd00051">
    <property type="entry name" value="EFh"/>
    <property type="match status" value="2"/>
</dbReference>
<protein>
    <submittedName>
        <fullName evidence="7 8">Guanylyl cyclase-activating protein 2-like</fullName>
    </submittedName>
</protein>
<evidence type="ECO:0000256" key="5">
    <source>
        <dbReference type="ARBA" id="ARBA00023288"/>
    </source>
</evidence>
<dbReference type="GO" id="GO:0120199">
    <property type="term" value="C:cone photoreceptor outer segment"/>
    <property type="evidence" value="ECO:0007669"/>
    <property type="project" value="TreeGrafter"/>
</dbReference>
<evidence type="ECO:0000256" key="2">
    <source>
        <dbReference type="ARBA" id="ARBA00022723"/>
    </source>
</evidence>
<keyword evidence="4" id="KW-0106">Calcium</keyword>
<dbReference type="Proteomes" id="UP000822369">
    <property type="component" value="Chromosome 11"/>
</dbReference>
<dbReference type="GO" id="GO:0005509">
    <property type="term" value="F:calcium ion binding"/>
    <property type="evidence" value="ECO:0007669"/>
    <property type="project" value="InterPro"/>
</dbReference>
<dbReference type="Ensembl" id="ENSNFUT00015031112.1">
    <property type="protein sequence ID" value="ENSNFUP00015029779.1"/>
    <property type="gene ID" value="ENSNFUG00015014504.1"/>
</dbReference>
<dbReference type="EMBL" id="JAAVVJ010000011">
    <property type="protein sequence ID" value="KAF7212120.1"/>
    <property type="molecule type" value="Genomic_DNA"/>
</dbReference>
<evidence type="ECO:0000256" key="1">
    <source>
        <dbReference type="ARBA" id="ARBA00022707"/>
    </source>
</evidence>
<keyword evidence="1" id="KW-0519">Myristate</keyword>
<dbReference type="InterPro" id="IPR018247">
    <property type="entry name" value="EF_Hand_1_Ca_BS"/>
</dbReference>
<dbReference type="InterPro" id="IPR011992">
    <property type="entry name" value="EF-hand-dom_pair"/>
</dbReference>
<dbReference type="PANTHER" id="PTHR23055:SF168">
    <property type="entry name" value="GUANYLATE CYCLASE ACTIVATING PROTEIN 7"/>
    <property type="match status" value="1"/>
</dbReference>
<dbReference type="OMA" id="EASYMEN"/>
<dbReference type="FunFam" id="1.10.238.10:FF:000052">
    <property type="entry name" value="Guanylate cyclase activator 1A"/>
    <property type="match status" value="1"/>
</dbReference>
<sequence length="195" mass="22378">MMFDIMGQTQGTAGTEVTSESIQELYRKFTSECPSGNLHLHEFKKFFGVNSKSAEEELAYAEIVFRSFDTNKDGQLDFMEFVAAVNLIFRGKLIDKLKWSFKVYDKDGNGSLTKQEVKHVVSIITKIKRQNASQDAENVDGICNRIFELADKNHDSEICLEEFIEGAEKDPWLMEQLRLDIAPTNWFISHHNKKS</sequence>
<keyword evidence="3" id="KW-0677">Repeat</keyword>
<dbReference type="InterPro" id="IPR002048">
    <property type="entry name" value="EF_hand_dom"/>
</dbReference>
<dbReference type="GeneTree" id="ENSGT00940000165480"/>
<dbReference type="PROSITE" id="PS00018">
    <property type="entry name" value="EF_HAND_1"/>
    <property type="match status" value="2"/>
</dbReference>
<dbReference type="GO" id="GO:0001917">
    <property type="term" value="C:photoreceptor inner segment"/>
    <property type="evidence" value="ECO:0007669"/>
    <property type="project" value="TreeGrafter"/>
</dbReference>
<dbReference type="InterPro" id="IPR028846">
    <property type="entry name" value="Recoverin"/>
</dbReference>
<dbReference type="AlphaFoldDB" id="A0A8C6M1D1"/>
<evidence type="ECO:0000313" key="8">
    <source>
        <dbReference type="Ensembl" id="ENSNFUP00015029779.1"/>
    </source>
</evidence>
<reference evidence="8" key="3">
    <citation type="submission" date="2025-05" db="UniProtKB">
        <authorList>
            <consortium name="Ensembl"/>
        </authorList>
    </citation>
    <scope>IDENTIFICATION</scope>
</reference>
<dbReference type="GeneID" id="107381614"/>
<dbReference type="GO" id="GO:0007601">
    <property type="term" value="P:visual perception"/>
    <property type="evidence" value="ECO:0007669"/>
    <property type="project" value="TreeGrafter"/>
</dbReference>
<keyword evidence="2" id="KW-0479">Metal-binding</keyword>
<dbReference type="GO" id="GO:0008048">
    <property type="term" value="F:calcium sensitive guanylate cyclase activator activity"/>
    <property type="evidence" value="ECO:0007669"/>
    <property type="project" value="TreeGrafter"/>
</dbReference>
<dbReference type="Pfam" id="PF13202">
    <property type="entry name" value="EF-hand_5"/>
    <property type="match status" value="1"/>
</dbReference>
<evidence type="ECO:0000259" key="6">
    <source>
        <dbReference type="PROSITE" id="PS50222"/>
    </source>
</evidence>
<name>A0A8C6M1D1_NOTFU</name>
<dbReference type="RefSeq" id="XP_015808857.3">
    <property type="nucleotide sequence ID" value="XM_015953371.3"/>
</dbReference>
<evidence type="ECO:0000256" key="4">
    <source>
        <dbReference type="ARBA" id="ARBA00022837"/>
    </source>
</evidence>
<accession>A0A8C6M1D1</accession>
<feature type="domain" description="EF-hand" evidence="6">
    <location>
        <begin position="92"/>
        <end position="127"/>
    </location>
</feature>
<feature type="domain" description="EF-hand" evidence="6">
    <location>
        <begin position="56"/>
        <end position="91"/>
    </location>
</feature>
<gene>
    <name evidence="8" type="primary">LOC107381614</name>
    <name evidence="7" type="ORF">G4P62_007219</name>
</gene>
<dbReference type="SMART" id="SM00054">
    <property type="entry name" value="EFh"/>
    <property type="match status" value="3"/>
</dbReference>
<proteinExistence type="predicted"/>
<feature type="domain" description="EF-hand" evidence="6">
    <location>
        <begin position="138"/>
        <end position="173"/>
    </location>
</feature>
<dbReference type="PRINTS" id="PR00450">
    <property type="entry name" value="RECOVERIN"/>
</dbReference>
<dbReference type="Gene3D" id="1.10.238.10">
    <property type="entry name" value="EF-hand"/>
    <property type="match status" value="2"/>
</dbReference>
<evidence type="ECO:0000256" key="3">
    <source>
        <dbReference type="ARBA" id="ARBA00022737"/>
    </source>
</evidence>
<dbReference type="OrthoDB" id="191686at2759"/>
<dbReference type="SUPFAM" id="SSF47473">
    <property type="entry name" value="EF-hand"/>
    <property type="match status" value="1"/>
</dbReference>
<reference evidence="7" key="2">
    <citation type="submission" date="2020-03" db="EMBL/GenBank/DDBJ databases">
        <title>Intra-Species Differences in Population Size shape Life History and Genome Evolution.</title>
        <authorList>
            <person name="Willemsen D."/>
            <person name="Cui R."/>
            <person name="Valenzano D.R."/>
        </authorList>
    </citation>
    <scope>NUCLEOTIDE SEQUENCE</scope>
    <source>
        <strain evidence="7">GRZ</strain>
        <tissue evidence="7">Whole</tissue>
    </source>
</reference>
<dbReference type="PROSITE" id="PS50222">
    <property type="entry name" value="EF_HAND_2"/>
    <property type="match status" value="3"/>
</dbReference>
<dbReference type="Pfam" id="PF13499">
    <property type="entry name" value="EF-hand_7"/>
    <property type="match status" value="1"/>
</dbReference>
<evidence type="ECO:0000313" key="7">
    <source>
        <dbReference type="EMBL" id="KAF7212120.1"/>
    </source>
</evidence>
<dbReference type="PANTHER" id="PTHR23055">
    <property type="entry name" value="CALCIUM BINDING PROTEINS"/>
    <property type="match status" value="1"/>
</dbReference>
<keyword evidence="5" id="KW-0449">Lipoprotein</keyword>
<reference evidence="8" key="1">
    <citation type="submission" date="2014-08" db="EMBL/GenBank/DDBJ databases">
        <authorList>
            <person name="Senf B."/>
            <person name="Petzold A."/>
            <person name="Downie B.R."/>
            <person name="Koch P."/>
            <person name="Platzer M."/>
        </authorList>
    </citation>
    <scope>NUCLEOTIDE SEQUENCE [LARGE SCALE GENOMIC DNA]</scope>
    <source>
        <strain evidence="8">GRZ</strain>
    </source>
</reference>
<evidence type="ECO:0000313" key="9">
    <source>
        <dbReference type="Proteomes" id="UP000694548"/>
    </source>
</evidence>
<organism evidence="8 9">
    <name type="scientific">Nothobranchius furzeri</name>
    <name type="common">Turquoise killifish</name>
    <dbReference type="NCBI Taxonomy" id="105023"/>
    <lineage>
        <taxon>Eukaryota</taxon>
        <taxon>Metazoa</taxon>
        <taxon>Chordata</taxon>
        <taxon>Craniata</taxon>
        <taxon>Vertebrata</taxon>
        <taxon>Euteleostomi</taxon>
        <taxon>Actinopterygii</taxon>
        <taxon>Neopterygii</taxon>
        <taxon>Teleostei</taxon>
        <taxon>Neoteleostei</taxon>
        <taxon>Acanthomorphata</taxon>
        <taxon>Ovalentaria</taxon>
        <taxon>Atherinomorphae</taxon>
        <taxon>Cyprinodontiformes</taxon>
        <taxon>Nothobranchiidae</taxon>
        <taxon>Nothobranchius</taxon>
    </lineage>
</organism>
<dbReference type="KEGG" id="nfu:107381614"/>